<organism evidence="2 3">
    <name type="scientific">Streptomyces adustus</name>
    <dbReference type="NCBI Taxonomy" id="1609272"/>
    <lineage>
        <taxon>Bacteria</taxon>
        <taxon>Bacillati</taxon>
        <taxon>Actinomycetota</taxon>
        <taxon>Actinomycetes</taxon>
        <taxon>Kitasatosporales</taxon>
        <taxon>Streptomycetaceae</taxon>
        <taxon>Streptomyces</taxon>
    </lineage>
</organism>
<keyword evidence="1" id="KW-0812">Transmembrane</keyword>
<proteinExistence type="predicted"/>
<dbReference type="Proteomes" id="UP000325849">
    <property type="component" value="Unassembled WGS sequence"/>
</dbReference>
<dbReference type="AlphaFoldDB" id="A0A5N8VBJ7"/>
<dbReference type="EMBL" id="VJZD01000051">
    <property type="protein sequence ID" value="MPY32603.1"/>
    <property type="molecule type" value="Genomic_DNA"/>
</dbReference>
<feature type="transmembrane region" description="Helical" evidence="1">
    <location>
        <begin position="21"/>
        <end position="40"/>
    </location>
</feature>
<reference evidence="2 3" key="1">
    <citation type="submission" date="2019-07" db="EMBL/GenBank/DDBJ databases">
        <title>New species of Amycolatopsis and Streptomyces.</title>
        <authorList>
            <person name="Duangmal K."/>
            <person name="Teo W.F.A."/>
            <person name="Lipun K."/>
        </authorList>
    </citation>
    <scope>NUCLEOTIDE SEQUENCE [LARGE SCALE GENOMIC DNA]</scope>
    <source>
        <strain evidence="2 3">NBRC 109810</strain>
    </source>
</reference>
<evidence type="ECO:0000256" key="1">
    <source>
        <dbReference type="SAM" id="Phobius"/>
    </source>
</evidence>
<sequence length="185" mass="19647">MNDSEAPIYEALYGFDRKTTSVLTVSALFSVLLLVPSLNIPLGLRIVGLLLFGGGGLLMAAGALTRKTAFRVDATGILLGGSPVRYRGTTAHVPWQDITAVVLWQQPVPHSVLLWVGVARREGAPPLPGSGQGRIARSIGEALTPVSAELLVASRAVNGWRLDLSRLTTAVEYFAPGVQVVEYTT</sequence>
<evidence type="ECO:0000313" key="3">
    <source>
        <dbReference type="Proteomes" id="UP000325849"/>
    </source>
</evidence>
<gene>
    <name evidence="2" type="ORF">FNH09_15380</name>
</gene>
<evidence type="ECO:0000313" key="2">
    <source>
        <dbReference type="EMBL" id="MPY32603.1"/>
    </source>
</evidence>
<feature type="transmembrane region" description="Helical" evidence="1">
    <location>
        <begin position="46"/>
        <end position="64"/>
    </location>
</feature>
<keyword evidence="1" id="KW-1133">Transmembrane helix</keyword>
<comment type="caution">
    <text evidence="2">The sequence shown here is derived from an EMBL/GenBank/DDBJ whole genome shotgun (WGS) entry which is preliminary data.</text>
</comment>
<dbReference type="RefSeq" id="WP_152888169.1">
    <property type="nucleotide sequence ID" value="NZ_VJZD01000051.1"/>
</dbReference>
<name>A0A5N8VBJ7_9ACTN</name>
<dbReference type="OrthoDB" id="3362695at2"/>
<accession>A0A5N8VBJ7</accession>
<keyword evidence="1" id="KW-0472">Membrane</keyword>
<evidence type="ECO:0008006" key="4">
    <source>
        <dbReference type="Google" id="ProtNLM"/>
    </source>
</evidence>
<protein>
    <recommendedName>
        <fullName evidence="4">PH domain-containing protein</fullName>
    </recommendedName>
</protein>
<keyword evidence="3" id="KW-1185">Reference proteome</keyword>